<dbReference type="EMBL" id="JACIER010000002">
    <property type="protein sequence ID" value="MBB4042696.1"/>
    <property type="molecule type" value="Genomic_DNA"/>
</dbReference>
<comment type="caution">
    <text evidence="3">The sequence shown here is derived from an EMBL/GenBank/DDBJ whole genome shotgun (WGS) entry which is preliminary data.</text>
</comment>
<dbReference type="PANTHER" id="PTHR14969">
    <property type="entry name" value="SPHINGOSINE-1-PHOSPHATE PHOSPHOHYDROLASE"/>
    <property type="match status" value="1"/>
</dbReference>
<feature type="transmembrane region" description="Helical" evidence="1">
    <location>
        <begin position="161"/>
        <end position="182"/>
    </location>
</feature>
<reference evidence="3" key="1">
    <citation type="submission" date="2020-08" db="EMBL/GenBank/DDBJ databases">
        <title>Genomic Encyclopedia of Type Strains, Phase IV (KMG-IV): sequencing the most valuable type-strain genomes for metagenomic binning, comparative biology and taxonomic classification.</title>
        <authorList>
            <person name="Goeker M."/>
        </authorList>
    </citation>
    <scope>NUCLEOTIDE SEQUENCE [LARGE SCALE GENOMIC DNA]</scope>
    <source>
        <strain evidence="3">DSM 105720</strain>
    </source>
</reference>
<keyword evidence="1" id="KW-0472">Membrane</keyword>
<sequence length="232" mass="26602">MLEKLLPYEKGLFFLINGSYSYFMDCVMWLFSGGIIWIPAILFLLISIIHGKRWQVWLPILIAIVILFIGCDQFSSAVCKPFFARLRPTHFPGIEEHVRTLYGYAGGQYGFISGHATNSFGFATLTALLFSNRYYSITIYIWALVLSYSRVYLGVHFVSDVVAGAISGCIIGWLVYSLYHFYQKKNKGYATSEQIYSTQRIKLITVVLSSYIVLITLLSELLIYIFRMNFFS</sequence>
<keyword evidence="4" id="KW-1185">Reference proteome</keyword>
<dbReference type="Gene3D" id="1.20.144.10">
    <property type="entry name" value="Phosphatidic acid phosphatase type 2/haloperoxidase"/>
    <property type="match status" value="1"/>
</dbReference>
<keyword evidence="3" id="KW-0378">Hydrolase</keyword>
<keyword evidence="1" id="KW-1133">Transmembrane helix</keyword>
<dbReference type="AlphaFoldDB" id="A0A840CTQ7"/>
<dbReference type="EC" id="3.6.1.27" evidence="3"/>
<dbReference type="SUPFAM" id="SSF48317">
    <property type="entry name" value="Acid phosphatase/Vanadium-dependent haloperoxidase"/>
    <property type="match status" value="1"/>
</dbReference>
<feature type="transmembrane region" description="Helical" evidence="1">
    <location>
        <begin position="203"/>
        <end position="226"/>
    </location>
</feature>
<accession>A0A840CTQ7</accession>
<proteinExistence type="predicted"/>
<evidence type="ECO:0000313" key="4">
    <source>
        <dbReference type="Proteomes" id="UP000560658"/>
    </source>
</evidence>
<organism evidence="3 4">
    <name type="scientific">Bacteroides reticulotermitis</name>
    <dbReference type="NCBI Taxonomy" id="1133319"/>
    <lineage>
        <taxon>Bacteria</taxon>
        <taxon>Pseudomonadati</taxon>
        <taxon>Bacteroidota</taxon>
        <taxon>Bacteroidia</taxon>
        <taxon>Bacteroidales</taxon>
        <taxon>Bacteroidaceae</taxon>
        <taxon>Bacteroides</taxon>
    </lineage>
</organism>
<dbReference type="SMART" id="SM00014">
    <property type="entry name" value="acidPPc"/>
    <property type="match status" value="1"/>
</dbReference>
<dbReference type="Pfam" id="PF01569">
    <property type="entry name" value="PAP2"/>
    <property type="match status" value="1"/>
</dbReference>
<protein>
    <submittedName>
        <fullName evidence="3">Undecaprenyl-diphosphatase</fullName>
        <ecNumber evidence="3">3.6.1.27</ecNumber>
    </submittedName>
</protein>
<dbReference type="PANTHER" id="PTHR14969:SF13">
    <property type="entry name" value="AT30094P"/>
    <property type="match status" value="1"/>
</dbReference>
<feature type="transmembrane region" description="Helical" evidence="1">
    <location>
        <begin position="137"/>
        <end position="155"/>
    </location>
</feature>
<evidence type="ECO:0000256" key="1">
    <source>
        <dbReference type="SAM" id="Phobius"/>
    </source>
</evidence>
<dbReference type="Proteomes" id="UP000560658">
    <property type="component" value="Unassembled WGS sequence"/>
</dbReference>
<name>A0A840CTQ7_9BACE</name>
<feature type="transmembrane region" description="Helical" evidence="1">
    <location>
        <begin position="109"/>
        <end position="130"/>
    </location>
</feature>
<feature type="transmembrane region" description="Helical" evidence="1">
    <location>
        <begin position="20"/>
        <end position="49"/>
    </location>
</feature>
<keyword evidence="1" id="KW-0812">Transmembrane</keyword>
<dbReference type="InterPro" id="IPR000326">
    <property type="entry name" value="PAP2/HPO"/>
</dbReference>
<gene>
    <name evidence="3" type="ORF">GGR06_000461</name>
</gene>
<dbReference type="RefSeq" id="WP_044164384.1">
    <property type="nucleotide sequence ID" value="NZ_JACIER010000002.1"/>
</dbReference>
<evidence type="ECO:0000259" key="2">
    <source>
        <dbReference type="SMART" id="SM00014"/>
    </source>
</evidence>
<feature type="transmembrane region" description="Helical" evidence="1">
    <location>
        <begin position="56"/>
        <end position="75"/>
    </location>
</feature>
<feature type="domain" description="Phosphatidic acid phosphatase type 2/haloperoxidase" evidence="2">
    <location>
        <begin position="60"/>
        <end position="176"/>
    </location>
</feature>
<evidence type="ECO:0000313" key="3">
    <source>
        <dbReference type="EMBL" id="MBB4042696.1"/>
    </source>
</evidence>
<dbReference type="GO" id="GO:0050380">
    <property type="term" value="F:undecaprenyl-diphosphatase activity"/>
    <property type="evidence" value="ECO:0007669"/>
    <property type="project" value="UniProtKB-EC"/>
</dbReference>
<dbReference type="InterPro" id="IPR036938">
    <property type="entry name" value="PAP2/HPO_sf"/>
</dbReference>